<dbReference type="Gene3D" id="2.40.50.140">
    <property type="entry name" value="Nucleic acid-binding proteins"/>
    <property type="match status" value="1"/>
</dbReference>
<comment type="caution">
    <text evidence="1">The sequence shown here is derived from an EMBL/GenBank/DDBJ whole genome shotgun (WGS) entry which is preliminary data.</text>
</comment>
<keyword evidence="2" id="KW-1185">Reference proteome</keyword>
<dbReference type="SUPFAM" id="SSF50249">
    <property type="entry name" value="Nucleic acid-binding proteins"/>
    <property type="match status" value="1"/>
</dbReference>
<dbReference type="EMBL" id="JASCZI010030882">
    <property type="protein sequence ID" value="MED6125183.1"/>
    <property type="molecule type" value="Genomic_DNA"/>
</dbReference>
<dbReference type="InterPro" id="IPR012340">
    <property type="entry name" value="NA-bd_OB-fold"/>
</dbReference>
<accession>A0ABU6RNB2</accession>
<dbReference type="Proteomes" id="UP001341840">
    <property type="component" value="Unassembled WGS sequence"/>
</dbReference>
<evidence type="ECO:0000313" key="2">
    <source>
        <dbReference type="Proteomes" id="UP001341840"/>
    </source>
</evidence>
<evidence type="ECO:0000313" key="1">
    <source>
        <dbReference type="EMBL" id="MED6125183.1"/>
    </source>
</evidence>
<sequence length="116" mass="12810">MFATTLLLNADLAEVKEFRQRLVKQGIVTTQPLVVGAEGKLASMEEDFLRLSKKCTIEELHEKNEDGSFVVSGTISDVLQEGPWWYSGCSCGKSVRPRSGAYYCDSCGSHFTQVTP</sequence>
<feature type="non-terminal residue" evidence="1">
    <location>
        <position position="116"/>
    </location>
</feature>
<reference evidence="1 2" key="1">
    <citation type="journal article" date="2023" name="Plants (Basel)">
        <title>Bridging the Gap: Combining Genomics and Transcriptomics Approaches to Understand Stylosanthes scabra, an Orphan Legume from the Brazilian Caatinga.</title>
        <authorList>
            <person name="Ferreira-Neto J.R.C."/>
            <person name="da Silva M.D."/>
            <person name="Binneck E."/>
            <person name="de Melo N.F."/>
            <person name="da Silva R.H."/>
            <person name="de Melo A.L.T.M."/>
            <person name="Pandolfi V."/>
            <person name="Bustamante F.O."/>
            <person name="Brasileiro-Vidal A.C."/>
            <person name="Benko-Iseppon A.M."/>
        </authorList>
    </citation>
    <scope>NUCLEOTIDE SEQUENCE [LARGE SCALE GENOMIC DNA]</scope>
    <source>
        <tissue evidence="1">Leaves</tissue>
    </source>
</reference>
<proteinExistence type="predicted"/>
<name>A0ABU6RNB2_9FABA</name>
<protein>
    <submittedName>
        <fullName evidence="1">Uncharacterized protein</fullName>
    </submittedName>
</protein>
<organism evidence="1 2">
    <name type="scientific">Stylosanthes scabra</name>
    <dbReference type="NCBI Taxonomy" id="79078"/>
    <lineage>
        <taxon>Eukaryota</taxon>
        <taxon>Viridiplantae</taxon>
        <taxon>Streptophyta</taxon>
        <taxon>Embryophyta</taxon>
        <taxon>Tracheophyta</taxon>
        <taxon>Spermatophyta</taxon>
        <taxon>Magnoliopsida</taxon>
        <taxon>eudicotyledons</taxon>
        <taxon>Gunneridae</taxon>
        <taxon>Pentapetalae</taxon>
        <taxon>rosids</taxon>
        <taxon>fabids</taxon>
        <taxon>Fabales</taxon>
        <taxon>Fabaceae</taxon>
        <taxon>Papilionoideae</taxon>
        <taxon>50 kb inversion clade</taxon>
        <taxon>dalbergioids sensu lato</taxon>
        <taxon>Dalbergieae</taxon>
        <taxon>Pterocarpus clade</taxon>
        <taxon>Stylosanthes</taxon>
    </lineage>
</organism>
<gene>
    <name evidence="1" type="ORF">PIB30_066301</name>
</gene>